<dbReference type="AlphaFoldDB" id="A0AA38GGP4"/>
<dbReference type="Pfam" id="PF14510">
    <property type="entry name" value="ABC_trans_N"/>
    <property type="match status" value="1"/>
</dbReference>
<evidence type="ECO:0000259" key="1">
    <source>
        <dbReference type="Pfam" id="PF14510"/>
    </source>
</evidence>
<evidence type="ECO:0000313" key="3">
    <source>
        <dbReference type="Proteomes" id="UP000824469"/>
    </source>
</evidence>
<comment type="caution">
    <text evidence="2">The sequence shown here is derived from an EMBL/GenBank/DDBJ whole genome shotgun (WGS) entry which is preliminary data.</text>
</comment>
<gene>
    <name evidence="2" type="ORF">KI387_016271</name>
</gene>
<dbReference type="EMBL" id="JAHRHJ020000003">
    <property type="protein sequence ID" value="KAH9321632.1"/>
    <property type="molecule type" value="Genomic_DNA"/>
</dbReference>
<name>A0AA38GGP4_TAXCH</name>
<organism evidence="2 3">
    <name type="scientific">Taxus chinensis</name>
    <name type="common">Chinese yew</name>
    <name type="synonym">Taxus wallichiana var. chinensis</name>
    <dbReference type="NCBI Taxonomy" id="29808"/>
    <lineage>
        <taxon>Eukaryota</taxon>
        <taxon>Viridiplantae</taxon>
        <taxon>Streptophyta</taxon>
        <taxon>Embryophyta</taxon>
        <taxon>Tracheophyta</taxon>
        <taxon>Spermatophyta</taxon>
        <taxon>Pinopsida</taxon>
        <taxon>Pinidae</taxon>
        <taxon>Conifers II</taxon>
        <taxon>Cupressales</taxon>
        <taxon>Taxaceae</taxon>
        <taxon>Taxus</taxon>
    </lineage>
</organism>
<feature type="domain" description="Pleiotropic ABC efflux transporter N-terminal" evidence="1">
    <location>
        <begin position="97"/>
        <end position="145"/>
    </location>
</feature>
<dbReference type="PANTHER" id="PTHR48040">
    <property type="entry name" value="PLEIOTROPIC DRUG RESISTANCE PROTEIN 1-LIKE ISOFORM X1"/>
    <property type="match status" value="1"/>
</dbReference>
<reference evidence="2 3" key="1">
    <citation type="journal article" date="2021" name="Nat. Plants">
        <title>The Taxus genome provides insights into paclitaxel biosynthesis.</title>
        <authorList>
            <person name="Xiong X."/>
            <person name="Gou J."/>
            <person name="Liao Q."/>
            <person name="Li Y."/>
            <person name="Zhou Q."/>
            <person name="Bi G."/>
            <person name="Li C."/>
            <person name="Du R."/>
            <person name="Wang X."/>
            <person name="Sun T."/>
            <person name="Guo L."/>
            <person name="Liang H."/>
            <person name="Lu P."/>
            <person name="Wu Y."/>
            <person name="Zhang Z."/>
            <person name="Ro D.K."/>
            <person name="Shang Y."/>
            <person name="Huang S."/>
            <person name="Yan J."/>
        </authorList>
    </citation>
    <scope>NUCLEOTIDE SEQUENCE [LARGE SCALE GENOMIC DNA]</scope>
    <source>
        <strain evidence="2">Ta-2019</strain>
    </source>
</reference>
<protein>
    <recommendedName>
        <fullName evidence="1">Pleiotropic ABC efflux transporter N-terminal domain-containing protein</fullName>
    </recommendedName>
</protein>
<sequence length="151" mass="17421">MAVSLDLEGALSRTSNAWAGEDNPFSTRRNSYVENDEEALKWAALEKLPSYDRLRKSILSEAAETGRFTYQNVDVRKLSNETRRKFIHRILQEAVLDNQRFLSKFRQRIDRVGIELPTIEVRFEHLNVEADAYFGSRALPSVINFISNLAE</sequence>
<dbReference type="Proteomes" id="UP000824469">
    <property type="component" value="Unassembled WGS sequence"/>
</dbReference>
<dbReference type="PANTHER" id="PTHR48040:SF13">
    <property type="entry name" value="ABC TRANSPORTER G FAMILY MEMBER 31"/>
    <property type="match status" value="1"/>
</dbReference>
<proteinExistence type="predicted"/>
<feature type="non-terminal residue" evidence="2">
    <location>
        <position position="1"/>
    </location>
</feature>
<dbReference type="InterPro" id="IPR029481">
    <property type="entry name" value="ABC_trans_N"/>
</dbReference>
<keyword evidence="3" id="KW-1185">Reference proteome</keyword>
<dbReference type="OMA" id="WWSTDNG"/>
<evidence type="ECO:0000313" key="2">
    <source>
        <dbReference type="EMBL" id="KAH9321632.1"/>
    </source>
</evidence>
<accession>A0AA38GGP4</accession>